<dbReference type="GO" id="GO:0032259">
    <property type="term" value="P:methylation"/>
    <property type="evidence" value="ECO:0007669"/>
    <property type="project" value="UniProtKB-KW"/>
</dbReference>
<dbReference type="GO" id="GO:0008168">
    <property type="term" value="F:methyltransferase activity"/>
    <property type="evidence" value="ECO:0007669"/>
    <property type="project" value="UniProtKB-KW"/>
</dbReference>
<feature type="domain" description="Methyltransferase type 11" evidence="1">
    <location>
        <begin position="56"/>
        <end position="143"/>
    </location>
</feature>
<dbReference type="InterPro" id="IPR029063">
    <property type="entry name" value="SAM-dependent_MTases_sf"/>
</dbReference>
<dbReference type="InterPro" id="IPR052939">
    <property type="entry name" value="23S_rRNA_MeTrnsfrase_RlmA"/>
</dbReference>
<dbReference type="PANTHER" id="PTHR43460:SF1">
    <property type="entry name" value="METHYLTRANSFERASE TYPE 11 DOMAIN-CONTAINING PROTEIN"/>
    <property type="match status" value="1"/>
</dbReference>
<dbReference type="Gene3D" id="3.40.50.150">
    <property type="entry name" value="Vaccinia Virus protein VP39"/>
    <property type="match status" value="1"/>
</dbReference>
<dbReference type="SUPFAM" id="SSF53335">
    <property type="entry name" value="S-adenosyl-L-methionine-dependent methyltransferases"/>
    <property type="match status" value="1"/>
</dbReference>
<organism evidence="2 3">
    <name type="scientific">Streptomyces evansiae</name>
    <dbReference type="NCBI Taxonomy" id="3075535"/>
    <lineage>
        <taxon>Bacteria</taxon>
        <taxon>Bacillati</taxon>
        <taxon>Actinomycetota</taxon>
        <taxon>Actinomycetes</taxon>
        <taxon>Kitasatosporales</taxon>
        <taxon>Streptomycetaceae</taxon>
        <taxon>Streptomyces</taxon>
    </lineage>
</organism>
<accession>A0ABD5ED74</accession>
<dbReference type="Pfam" id="PF08241">
    <property type="entry name" value="Methyltransf_11"/>
    <property type="match status" value="1"/>
</dbReference>
<dbReference type="Proteomes" id="UP001183607">
    <property type="component" value="Unassembled WGS sequence"/>
</dbReference>
<dbReference type="InterPro" id="IPR013216">
    <property type="entry name" value="Methyltransf_11"/>
</dbReference>
<gene>
    <name evidence="2" type="ORF">RM574_28000</name>
</gene>
<dbReference type="AlphaFoldDB" id="A0ABD5ED74"/>
<dbReference type="RefSeq" id="WP_093854453.1">
    <property type="nucleotide sequence ID" value="NZ_JAVRER010000072.1"/>
</dbReference>
<evidence type="ECO:0000313" key="2">
    <source>
        <dbReference type="EMBL" id="MDT0419328.1"/>
    </source>
</evidence>
<reference evidence="3" key="1">
    <citation type="submission" date="2023-07" db="EMBL/GenBank/DDBJ databases">
        <title>30 novel species of actinomycetes from the DSMZ collection.</title>
        <authorList>
            <person name="Nouioui I."/>
        </authorList>
    </citation>
    <scope>NUCLEOTIDE SEQUENCE [LARGE SCALE GENOMIC DNA]</scope>
    <source>
        <strain evidence="3">DSM 41982</strain>
    </source>
</reference>
<keyword evidence="2" id="KW-0489">Methyltransferase</keyword>
<dbReference type="EMBL" id="JAVRER010000072">
    <property type="protein sequence ID" value="MDT0419328.1"/>
    <property type="molecule type" value="Genomic_DNA"/>
</dbReference>
<protein>
    <submittedName>
        <fullName evidence="2">SAM-dependent methyltransferase</fullName>
    </submittedName>
</protein>
<keyword evidence="2" id="KW-0808">Transferase</keyword>
<evidence type="ECO:0000313" key="3">
    <source>
        <dbReference type="Proteomes" id="UP001183607"/>
    </source>
</evidence>
<evidence type="ECO:0000259" key="1">
    <source>
        <dbReference type="Pfam" id="PF08241"/>
    </source>
</evidence>
<comment type="caution">
    <text evidence="2">The sequence shown here is derived from an EMBL/GenBank/DDBJ whole genome shotgun (WGS) entry which is preliminary data.</text>
</comment>
<name>A0ABD5ED74_9ACTN</name>
<sequence length="256" mass="28043">MDSTAHDFDALVRDGATSPVEGWDFSWFEGRATEERPPWGYARLLGERMGRARVSLDIDTGGGEVLASAPAVPPCAAATESWPPNAAKATALLAPRGIVVVATRAGEPLPFPDGVFDLVSARHPVRTDWAEVARVLAPGGTYFSQEVGPWSGAEVSEWFLGPQPEETWTGRDPEKARTAAEAAGLEVVDLRAVRLRMEFHDIGAVVHYLRKVVWMVPGFTVERYEDRLRELHELIEAEGGFLAHSSRFLIEARKAV</sequence>
<proteinExistence type="predicted"/>
<dbReference type="PANTHER" id="PTHR43460">
    <property type="entry name" value="METHYLTRANSFERASE"/>
    <property type="match status" value="1"/>
</dbReference>